<dbReference type="Proteomes" id="UP001168821">
    <property type="component" value="Unassembled WGS sequence"/>
</dbReference>
<reference evidence="1" key="1">
    <citation type="journal article" date="2023" name="G3 (Bethesda)">
        <title>Whole genome assemblies of Zophobas morio and Tenebrio molitor.</title>
        <authorList>
            <person name="Kaur S."/>
            <person name="Stinson S.A."/>
            <person name="diCenzo G.C."/>
        </authorList>
    </citation>
    <scope>NUCLEOTIDE SEQUENCE</scope>
    <source>
        <strain evidence="1">QUZm001</strain>
    </source>
</reference>
<gene>
    <name evidence="1" type="ORF">Zmor_026197</name>
</gene>
<dbReference type="EMBL" id="JALNTZ010000008">
    <property type="protein sequence ID" value="KAJ3643489.1"/>
    <property type="molecule type" value="Genomic_DNA"/>
</dbReference>
<protein>
    <submittedName>
        <fullName evidence="1">Uncharacterized protein</fullName>
    </submittedName>
</protein>
<evidence type="ECO:0000313" key="1">
    <source>
        <dbReference type="EMBL" id="KAJ3643489.1"/>
    </source>
</evidence>
<dbReference type="AlphaFoldDB" id="A0AA38HTN8"/>
<keyword evidence="2" id="KW-1185">Reference proteome</keyword>
<comment type="caution">
    <text evidence="1">The sequence shown here is derived from an EMBL/GenBank/DDBJ whole genome shotgun (WGS) entry which is preliminary data.</text>
</comment>
<sequence>MDYMVNVLPDVAFVGAVFDVVAQRLEHSTGGGHITAVKNLKANFNVICLVHTCWHQADIMQTSPVNSKVHKNTNFCFNVPFVSKQPISKFDYEAFHPFAFLRRVLISGLRVHGMPTTLKTENYTLNPCVAVILGRMWMCLP</sequence>
<name>A0AA38HTN8_9CUCU</name>
<proteinExistence type="predicted"/>
<organism evidence="1 2">
    <name type="scientific">Zophobas morio</name>
    <dbReference type="NCBI Taxonomy" id="2755281"/>
    <lineage>
        <taxon>Eukaryota</taxon>
        <taxon>Metazoa</taxon>
        <taxon>Ecdysozoa</taxon>
        <taxon>Arthropoda</taxon>
        <taxon>Hexapoda</taxon>
        <taxon>Insecta</taxon>
        <taxon>Pterygota</taxon>
        <taxon>Neoptera</taxon>
        <taxon>Endopterygota</taxon>
        <taxon>Coleoptera</taxon>
        <taxon>Polyphaga</taxon>
        <taxon>Cucujiformia</taxon>
        <taxon>Tenebrionidae</taxon>
        <taxon>Zophobas</taxon>
    </lineage>
</organism>
<evidence type="ECO:0000313" key="2">
    <source>
        <dbReference type="Proteomes" id="UP001168821"/>
    </source>
</evidence>
<accession>A0AA38HTN8</accession>